<evidence type="ECO:0000256" key="1">
    <source>
        <dbReference type="SAM" id="MobiDB-lite"/>
    </source>
</evidence>
<name>A0ABQ3AVU0_9ACTN</name>
<keyword evidence="2" id="KW-1133">Transmembrane helix</keyword>
<accession>A0ABQ3AVU0</accession>
<keyword evidence="2" id="KW-0472">Membrane</keyword>
<gene>
    <name evidence="3" type="ORF">GCM10010326_73180</name>
</gene>
<dbReference type="InterPro" id="IPR046096">
    <property type="entry name" value="DUF6114"/>
</dbReference>
<keyword evidence="2" id="KW-0812">Transmembrane</keyword>
<dbReference type="Pfam" id="PF19609">
    <property type="entry name" value="DUF6114"/>
    <property type="match status" value="1"/>
</dbReference>
<feature type="transmembrane region" description="Helical" evidence="2">
    <location>
        <begin position="142"/>
        <end position="168"/>
    </location>
</feature>
<protein>
    <submittedName>
        <fullName evidence="3">Uncharacterized protein</fullName>
    </submittedName>
</protein>
<keyword evidence="4" id="KW-1185">Reference proteome</keyword>
<feature type="compositionally biased region" description="Gly residues" evidence="1">
    <location>
        <begin position="31"/>
        <end position="45"/>
    </location>
</feature>
<comment type="caution">
    <text evidence="3">The sequence shown here is derived from an EMBL/GenBank/DDBJ whole genome shotgun (WGS) entry which is preliminary data.</text>
</comment>
<sequence length="391" mass="40510">MLLRRLGLLRLPRTGATTPTPRPPVRVQGGPRPGGAGAPGEGAGSRAGSAPGARTGRDGGPRTGEGTGSRTGEGRRSSWGGPVPGGGLERVRYPWLDERLPLPEARRVLRGWRRTRPFWAGLLLLLGGVELLVVPLSPLTILVSLGLGGIAAIGIGLALVAAGLFLWFLPHTRHYVSINALILSVLSFAATNLGGFLVGMALGITGSAMGFGWTPRERPDSRVPDVRTQRTLAAALPLALLVTLGGRPAAAPQAGGITAPAVPPTVTTTRFSPHGFLLAGVTTVPTAHGPLKVMVLRMTSASLTDYRLNTRDGHDELALGATSLDLTGNVTLYLSKFSGCLEGLICVTFDPNTLPVPPIVPPFVFMTDVSAEQALVTSDSIVANGLTLGAS</sequence>
<proteinExistence type="predicted"/>
<feature type="transmembrane region" description="Helical" evidence="2">
    <location>
        <begin position="180"/>
        <end position="213"/>
    </location>
</feature>
<dbReference type="EMBL" id="BMUU01000020">
    <property type="protein sequence ID" value="GGY68045.1"/>
    <property type="molecule type" value="Genomic_DNA"/>
</dbReference>
<evidence type="ECO:0000313" key="3">
    <source>
        <dbReference type="EMBL" id="GGY68045.1"/>
    </source>
</evidence>
<reference evidence="4" key="1">
    <citation type="journal article" date="2019" name="Int. J. Syst. Evol. Microbiol.">
        <title>The Global Catalogue of Microorganisms (GCM) 10K type strain sequencing project: providing services to taxonomists for standard genome sequencing and annotation.</title>
        <authorList>
            <consortium name="The Broad Institute Genomics Platform"/>
            <consortium name="The Broad Institute Genome Sequencing Center for Infectious Disease"/>
            <person name="Wu L."/>
            <person name="Ma J."/>
        </authorList>
    </citation>
    <scope>NUCLEOTIDE SEQUENCE [LARGE SCALE GENOMIC DNA]</scope>
    <source>
        <strain evidence="4">JCM 4594</strain>
    </source>
</reference>
<evidence type="ECO:0000313" key="4">
    <source>
        <dbReference type="Proteomes" id="UP000600946"/>
    </source>
</evidence>
<feature type="compositionally biased region" description="Gly residues" evidence="1">
    <location>
        <begin position="61"/>
        <end position="71"/>
    </location>
</feature>
<feature type="compositionally biased region" description="Low complexity" evidence="1">
    <location>
        <begin position="1"/>
        <end position="30"/>
    </location>
</feature>
<organism evidence="3 4">
    <name type="scientific">Streptomyces xanthochromogenes</name>
    <dbReference type="NCBI Taxonomy" id="67384"/>
    <lineage>
        <taxon>Bacteria</taxon>
        <taxon>Bacillati</taxon>
        <taxon>Actinomycetota</taxon>
        <taxon>Actinomycetes</taxon>
        <taxon>Kitasatosporales</taxon>
        <taxon>Streptomycetaceae</taxon>
        <taxon>Streptomyces</taxon>
    </lineage>
</organism>
<evidence type="ECO:0000256" key="2">
    <source>
        <dbReference type="SAM" id="Phobius"/>
    </source>
</evidence>
<feature type="region of interest" description="Disordered" evidence="1">
    <location>
        <begin position="1"/>
        <end position="85"/>
    </location>
</feature>
<feature type="transmembrane region" description="Helical" evidence="2">
    <location>
        <begin position="117"/>
        <end position="136"/>
    </location>
</feature>
<dbReference type="Proteomes" id="UP000600946">
    <property type="component" value="Unassembled WGS sequence"/>
</dbReference>